<organism evidence="1 2">
    <name type="scientific">Salipiger profundus</name>
    <dbReference type="NCBI Taxonomy" id="1229727"/>
    <lineage>
        <taxon>Bacteria</taxon>
        <taxon>Pseudomonadati</taxon>
        <taxon>Pseudomonadota</taxon>
        <taxon>Alphaproteobacteria</taxon>
        <taxon>Rhodobacterales</taxon>
        <taxon>Roseobacteraceae</taxon>
        <taxon>Salipiger</taxon>
    </lineage>
</organism>
<dbReference type="AlphaFoldDB" id="A0A1U7DDE9"/>
<dbReference type="EMBL" id="CP014801">
    <property type="protein sequence ID" value="APX26153.1"/>
    <property type="molecule type" value="Genomic_DNA"/>
</dbReference>
<sequence length="125" mass="14051">MENMIRVMDLEKEAPNVVTEPRFRDLVASGYRVEVVCKEDAFKKGPNWHGVWILRAVSDEGVEKLLVTARTRTSRNDIKIREIRTVTGVISFLQGIGFSHADIPLEEGKRTVQKLSGEEIAASRG</sequence>
<dbReference type="KEGG" id="tpro:Ga0080559_TMP177"/>
<dbReference type="Proteomes" id="UP000186559">
    <property type="component" value="Plasmid pTPRO5"/>
</dbReference>
<gene>
    <name evidence="1" type="ORF">Ga0080559_TMP177</name>
</gene>
<keyword evidence="1" id="KW-0614">Plasmid</keyword>
<keyword evidence="2" id="KW-1185">Reference proteome</keyword>
<evidence type="ECO:0000313" key="1">
    <source>
        <dbReference type="EMBL" id="APX26153.1"/>
    </source>
</evidence>
<accession>A0A1U7DDE9</accession>
<proteinExistence type="predicted"/>
<geneLocation type="plasmid" evidence="2">
    <name>ptpro5</name>
</geneLocation>
<reference evidence="1 2" key="1">
    <citation type="submission" date="2016-03" db="EMBL/GenBank/DDBJ databases">
        <title>Deep-sea bacteria in the southern Pacific.</title>
        <authorList>
            <person name="Tang K."/>
        </authorList>
    </citation>
    <scope>NUCLEOTIDE SEQUENCE [LARGE SCALE GENOMIC DNA]</scope>
    <source>
        <strain evidence="1 2">JLT2016</strain>
        <plasmid evidence="2">Plasmid ptpro5</plasmid>
    </source>
</reference>
<protein>
    <submittedName>
        <fullName evidence="1">Uncharacterized protein</fullName>
    </submittedName>
</protein>
<name>A0A1U7DDE9_9RHOB</name>
<evidence type="ECO:0000313" key="2">
    <source>
        <dbReference type="Proteomes" id="UP000186559"/>
    </source>
</evidence>